<protein>
    <submittedName>
        <fullName evidence="1">Uncharacterized protein</fullName>
    </submittedName>
</protein>
<evidence type="ECO:0000313" key="2">
    <source>
        <dbReference type="Proteomes" id="UP000054485"/>
    </source>
</evidence>
<dbReference type="HOGENOM" id="CLU_3033959_0_0_1"/>
<dbReference type="InParanoid" id="A0A0D0A877"/>
<dbReference type="AlphaFoldDB" id="A0A0D0A877"/>
<dbReference type="EMBL" id="KN835426">
    <property type="protein sequence ID" value="KIK37841.1"/>
    <property type="molecule type" value="Genomic_DNA"/>
</dbReference>
<keyword evidence="2" id="KW-1185">Reference proteome</keyword>
<accession>A0A0D0A877</accession>
<gene>
    <name evidence="1" type="ORF">CY34DRAFT_809968</name>
</gene>
<sequence>MSMYKSHQFHSMKNINVGINNRSSKACVPCIVPYADSTSRARSARRRVLVPMYDV</sequence>
<dbReference type="Proteomes" id="UP000054485">
    <property type="component" value="Unassembled WGS sequence"/>
</dbReference>
<organism evidence="1 2">
    <name type="scientific">Suillus luteus UH-Slu-Lm8-n1</name>
    <dbReference type="NCBI Taxonomy" id="930992"/>
    <lineage>
        <taxon>Eukaryota</taxon>
        <taxon>Fungi</taxon>
        <taxon>Dikarya</taxon>
        <taxon>Basidiomycota</taxon>
        <taxon>Agaricomycotina</taxon>
        <taxon>Agaricomycetes</taxon>
        <taxon>Agaricomycetidae</taxon>
        <taxon>Boletales</taxon>
        <taxon>Suillineae</taxon>
        <taxon>Suillaceae</taxon>
        <taxon>Suillus</taxon>
    </lineage>
</organism>
<proteinExistence type="predicted"/>
<name>A0A0D0A877_9AGAM</name>
<evidence type="ECO:0000313" key="1">
    <source>
        <dbReference type="EMBL" id="KIK37841.1"/>
    </source>
</evidence>
<reference evidence="1 2" key="1">
    <citation type="submission" date="2014-04" db="EMBL/GenBank/DDBJ databases">
        <authorList>
            <consortium name="DOE Joint Genome Institute"/>
            <person name="Kuo A."/>
            <person name="Ruytinx J."/>
            <person name="Rineau F."/>
            <person name="Colpaert J."/>
            <person name="Kohler A."/>
            <person name="Nagy L.G."/>
            <person name="Floudas D."/>
            <person name="Copeland A."/>
            <person name="Barry K.W."/>
            <person name="Cichocki N."/>
            <person name="Veneault-Fourrey C."/>
            <person name="LaButti K."/>
            <person name="Lindquist E.A."/>
            <person name="Lipzen A."/>
            <person name="Lundell T."/>
            <person name="Morin E."/>
            <person name="Murat C."/>
            <person name="Sun H."/>
            <person name="Tunlid A."/>
            <person name="Henrissat B."/>
            <person name="Grigoriev I.V."/>
            <person name="Hibbett D.S."/>
            <person name="Martin F."/>
            <person name="Nordberg H.P."/>
            <person name="Cantor M.N."/>
            <person name="Hua S.X."/>
        </authorList>
    </citation>
    <scope>NUCLEOTIDE SEQUENCE [LARGE SCALE GENOMIC DNA]</scope>
    <source>
        <strain evidence="1 2">UH-Slu-Lm8-n1</strain>
    </source>
</reference>
<reference evidence="2" key="2">
    <citation type="submission" date="2015-01" db="EMBL/GenBank/DDBJ databases">
        <title>Evolutionary Origins and Diversification of the Mycorrhizal Mutualists.</title>
        <authorList>
            <consortium name="DOE Joint Genome Institute"/>
            <consortium name="Mycorrhizal Genomics Consortium"/>
            <person name="Kohler A."/>
            <person name="Kuo A."/>
            <person name="Nagy L.G."/>
            <person name="Floudas D."/>
            <person name="Copeland A."/>
            <person name="Barry K.W."/>
            <person name="Cichocki N."/>
            <person name="Veneault-Fourrey C."/>
            <person name="LaButti K."/>
            <person name="Lindquist E.A."/>
            <person name="Lipzen A."/>
            <person name="Lundell T."/>
            <person name="Morin E."/>
            <person name="Murat C."/>
            <person name="Riley R."/>
            <person name="Ohm R."/>
            <person name="Sun H."/>
            <person name="Tunlid A."/>
            <person name="Henrissat B."/>
            <person name="Grigoriev I.V."/>
            <person name="Hibbett D.S."/>
            <person name="Martin F."/>
        </authorList>
    </citation>
    <scope>NUCLEOTIDE SEQUENCE [LARGE SCALE GENOMIC DNA]</scope>
    <source>
        <strain evidence="2">UH-Slu-Lm8-n1</strain>
    </source>
</reference>